<keyword evidence="11 19" id="KW-0812">Transmembrane</keyword>
<sequence>MAYDYALVHLKYTIPLAAVLTLVSHPLLTRRHWYQNAILITIAVVATIPWDSYLIRHNVWSYPPDAIIGLTFWSIPAEELFFFVIQTYNTCLLYQLLNKPLLQAEYLLSSSWVAPGLYRLVQVVILDLALVGFLMVSYGGPGTYMGLILTWVCPFALFTWSIGGLFMITLPRTSTVIPIALPTLYLWAVDEMALGRGTWAIESGTKLGLTVWGSLDVEEAVFFLATNVLIVFGLAAVDYALAIVDAFPDAFGSAPACPSPKMLTQALLMTWSEGREGRVRGIQEAVARLCRKSRSFYLASSTFTGRLRIDLVLLYSYCRMADDLIDEPPDGLDASTWIDRLTGHLDLIYKPKTGTTPTMQADMVRAYIDSEFPASARSALSLLPTALLPPEPLYLLLEGFKTDSKFQPIEKGGHFPIADEGCLREYASQVAGTVGELCVSLISHHSSVRLDPAHIGEVAAASRRMGIALQFVNIARDVAVDAVLGRVYLPTTWLADEGLTPAQLVETITKEVASDKEAREMKQDRLGSIETLRRRLLGEAFVIYGESRPAMDWLPDESRRPMIVAVESYMEIGRVLLENDDPSLEVVEGRPSRATVPKSRRLRVALRALLDG</sequence>
<feature type="transmembrane region" description="Helical" evidence="19">
    <location>
        <begin position="144"/>
        <end position="167"/>
    </location>
</feature>
<dbReference type="UniPathway" id="UPA00799">
    <property type="reaction ID" value="UER00773"/>
</dbReference>
<comment type="catalytic activity">
    <reaction evidence="17">
        <text>gamma-carotene = all-trans-beta-carotene</text>
        <dbReference type="Rhea" id="RHEA:32239"/>
        <dbReference type="ChEBI" id="CHEBI:17579"/>
        <dbReference type="ChEBI" id="CHEBI:27740"/>
        <dbReference type="EC" id="5.5.1.19"/>
    </reaction>
</comment>
<evidence type="ECO:0000313" key="21">
    <source>
        <dbReference type="EMBL" id="ROV96705.1"/>
    </source>
</evidence>
<dbReference type="GO" id="GO:0016020">
    <property type="term" value="C:membrane"/>
    <property type="evidence" value="ECO:0007669"/>
    <property type="project" value="UniProtKB-SubCell"/>
</dbReference>
<keyword evidence="22" id="KW-1185">Reference proteome</keyword>
<comment type="pathway">
    <text evidence="3">Carotenoid biosynthesis; beta-carotene biosynthesis.</text>
</comment>
<evidence type="ECO:0000256" key="18">
    <source>
        <dbReference type="ARBA" id="ARBA00029335"/>
    </source>
</evidence>
<comment type="catalytic activity">
    <reaction evidence="1">
        <text>2 (2E,6E,10E)-geranylgeranyl diphosphate = 15-cis-phytoene + 2 diphosphate</text>
        <dbReference type="Rhea" id="RHEA:34475"/>
        <dbReference type="ChEBI" id="CHEBI:27787"/>
        <dbReference type="ChEBI" id="CHEBI:33019"/>
        <dbReference type="ChEBI" id="CHEBI:58756"/>
        <dbReference type="EC" id="2.5.1.32"/>
    </reaction>
</comment>
<keyword evidence="13 19" id="KW-1133">Transmembrane helix</keyword>
<protein>
    <recommendedName>
        <fullName evidence="9">Bifunctional lycopene cyclase/phytoene synthase</fullName>
        <ecNumber evidence="8">2.5.1.32</ecNumber>
        <ecNumber evidence="7">5.5.1.19</ecNumber>
    </recommendedName>
</protein>
<evidence type="ECO:0000256" key="17">
    <source>
        <dbReference type="ARBA" id="ARBA00029313"/>
    </source>
</evidence>
<accession>A0A423W047</accession>
<dbReference type="Proteomes" id="UP000284375">
    <property type="component" value="Unassembled WGS sequence"/>
</dbReference>
<dbReference type="SUPFAM" id="SSF48576">
    <property type="entry name" value="Terpenoid synthases"/>
    <property type="match status" value="1"/>
</dbReference>
<keyword evidence="14 19" id="KW-0472">Membrane</keyword>
<dbReference type="Gene3D" id="1.10.600.10">
    <property type="entry name" value="Farnesyl Diphosphate Synthase"/>
    <property type="match status" value="1"/>
</dbReference>
<dbReference type="SFLD" id="SFLDG01018">
    <property type="entry name" value="Squalene/Phytoene_Synthase_Lik"/>
    <property type="match status" value="1"/>
</dbReference>
<evidence type="ECO:0000256" key="8">
    <source>
        <dbReference type="ARBA" id="ARBA00012396"/>
    </source>
</evidence>
<evidence type="ECO:0000256" key="15">
    <source>
        <dbReference type="ARBA" id="ARBA00023235"/>
    </source>
</evidence>
<evidence type="ECO:0000256" key="9">
    <source>
        <dbReference type="ARBA" id="ARBA00018909"/>
    </source>
</evidence>
<dbReference type="InterPro" id="IPR019845">
    <property type="entry name" value="Squalene/phytoene_synthase_CS"/>
</dbReference>
<evidence type="ECO:0000256" key="12">
    <source>
        <dbReference type="ARBA" id="ARBA00022746"/>
    </source>
</evidence>
<dbReference type="GO" id="GO:0004311">
    <property type="term" value="F:geranylgeranyl diphosphate synthase activity"/>
    <property type="evidence" value="ECO:0007669"/>
    <property type="project" value="InterPro"/>
</dbReference>
<evidence type="ECO:0000259" key="20">
    <source>
        <dbReference type="Pfam" id="PF18916"/>
    </source>
</evidence>
<comment type="pathway">
    <text evidence="4">Carotenoid biosynthesis; phytoene biosynthesis; all-trans-phytoene from geranylgeranyl diphosphate: step 1/1.</text>
</comment>
<dbReference type="UniPathway" id="UPA00802"/>
<dbReference type="PROSITE" id="PS01045">
    <property type="entry name" value="SQUALEN_PHYTOEN_SYN_2"/>
    <property type="match status" value="1"/>
</dbReference>
<dbReference type="SFLD" id="SFLDS00005">
    <property type="entry name" value="Isoprenoid_Synthase_Type_I"/>
    <property type="match status" value="1"/>
</dbReference>
<proteinExistence type="inferred from homology"/>
<dbReference type="PANTHER" id="PTHR31480">
    <property type="entry name" value="BIFUNCTIONAL LYCOPENE CYCLASE/PHYTOENE SYNTHASE"/>
    <property type="match status" value="1"/>
</dbReference>
<dbReference type="EC" id="2.5.1.32" evidence="8"/>
<organism evidence="21 22">
    <name type="scientific">Cytospora chrysosperma</name>
    <name type="common">Cytospora canker fungus</name>
    <name type="synonym">Sphaeria chrysosperma</name>
    <dbReference type="NCBI Taxonomy" id="252740"/>
    <lineage>
        <taxon>Eukaryota</taxon>
        <taxon>Fungi</taxon>
        <taxon>Dikarya</taxon>
        <taxon>Ascomycota</taxon>
        <taxon>Pezizomycotina</taxon>
        <taxon>Sordariomycetes</taxon>
        <taxon>Sordariomycetidae</taxon>
        <taxon>Diaporthales</taxon>
        <taxon>Cytosporaceae</taxon>
        <taxon>Cytospora</taxon>
    </lineage>
</organism>
<comment type="similarity">
    <text evidence="5">In the N-terminal section; belongs to the lycopene beta-cyclase family.</text>
</comment>
<dbReference type="GO" id="GO:0016117">
    <property type="term" value="P:carotenoid biosynthetic process"/>
    <property type="evidence" value="ECO:0007669"/>
    <property type="project" value="UniProtKB-KW"/>
</dbReference>
<evidence type="ECO:0000256" key="19">
    <source>
        <dbReference type="SAM" id="Phobius"/>
    </source>
</evidence>
<gene>
    <name evidence="21" type="ORF">VSDG_05628</name>
</gene>
<feature type="transmembrane region" description="Helical" evidence="19">
    <location>
        <begin position="221"/>
        <end position="241"/>
    </location>
</feature>
<feature type="transmembrane region" description="Helical" evidence="19">
    <location>
        <begin position="117"/>
        <end position="138"/>
    </location>
</feature>
<evidence type="ECO:0000256" key="16">
    <source>
        <dbReference type="ARBA" id="ARBA00023268"/>
    </source>
</evidence>
<comment type="caution">
    <text evidence="21">The sequence shown here is derived from an EMBL/GenBank/DDBJ whole genome shotgun (WGS) entry which is preliminary data.</text>
</comment>
<dbReference type="SFLD" id="SFLDG01212">
    <property type="entry name" value="Phytoene_synthase_like"/>
    <property type="match status" value="1"/>
</dbReference>
<dbReference type="PROSITE" id="PS01044">
    <property type="entry name" value="SQUALEN_PHYTOEN_SYN_1"/>
    <property type="match status" value="1"/>
</dbReference>
<dbReference type="EC" id="5.5.1.19" evidence="7"/>
<evidence type="ECO:0000256" key="5">
    <source>
        <dbReference type="ARBA" id="ARBA00008247"/>
    </source>
</evidence>
<dbReference type="OrthoDB" id="6600518at2759"/>
<evidence type="ECO:0000256" key="4">
    <source>
        <dbReference type="ARBA" id="ARBA00005172"/>
    </source>
</evidence>
<feature type="transmembrane region" description="Helical" evidence="19">
    <location>
        <begin position="12"/>
        <end position="29"/>
    </location>
</feature>
<name>A0A423W047_CYTCH</name>
<feature type="domain" description="Lycopene cyclase" evidence="20">
    <location>
        <begin position="16"/>
        <end position="96"/>
    </location>
</feature>
<dbReference type="InterPro" id="IPR008949">
    <property type="entry name" value="Isoprenoid_synthase_dom_sf"/>
</dbReference>
<dbReference type="Pfam" id="PF18916">
    <property type="entry name" value="Lycopene_cyc"/>
    <property type="match status" value="1"/>
</dbReference>
<dbReference type="AlphaFoldDB" id="A0A423W047"/>
<evidence type="ECO:0000256" key="11">
    <source>
        <dbReference type="ARBA" id="ARBA00022692"/>
    </source>
</evidence>
<comment type="catalytic activity">
    <reaction evidence="18">
        <text>all-trans-lycopene = gamma-carotene</text>
        <dbReference type="Rhea" id="RHEA:32219"/>
        <dbReference type="ChEBI" id="CHEBI:15948"/>
        <dbReference type="ChEBI" id="CHEBI:27740"/>
        <dbReference type="EC" id="5.5.1.19"/>
    </reaction>
</comment>
<evidence type="ECO:0000256" key="10">
    <source>
        <dbReference type="ARBA" id="ARBA00022679"/>
    </source>
</evidence>
<dbReference type="GO" id="GO:0045436">
    <property type="term" value="F:lycopene beta cyclase activity"/>
    <property type="evidence" value="ECO:0007669"/>
    <property type="project" value="UniProtKB-ARBA"/>
</dbReference>
<evidence type="ECO:0000256" key="3">
    <source>
        <dbReference type="ARBA" id="ARBA00005089"/>
    </source>
</evidence>
<evidence type="ECO:0000256" key="14">
    <source>
        <dbReference type="ARBA" id="ARBA00023136"/>
    </source>
</evidence>
<comment type="similarity">
    <text evidence="6">In the C-terminal section; belongs to the phytoene/squalene synthase family.</text>
</comment>
<dbReference type="InterPro" id="IPR002060">
    <property type="entry name" value="Squ/phyt_synthse"/>
</dbReference>
<reference evidence="21 22" key="1">
    <citation type="submission" date="2015-09" db="EMBL/GenBank/DDBJ databases">
        <title>Host preference determinants of Valsa canker pathogens revealed by comparative genomics.</title>
        <authorList>
            <person name="Yin Z."/>
            <person name="Huang L."/>
        </authorList>
    </citation>
    <scope>NUCLEOTIDE SEQUENCE [LARGE SCALE GENOMIC DNA]</scope>
    <source>
        <strain evidence="21 22">YSFL</strain>
    </source>
</reference>
<keyword evidence="10" id="KW-0808">Transferase</keyword>
<keyword evidence="12" id="KW-0125">Carotenoid biosynthesis</keyword>
<evidence type="ECO:0000256" key="1">
    <source>
        <dbReference type="ARBA" id="ARBA00001805"/>
    </source>
</evidence>
<evidence type="ECO:0000256" key="13">
    <source>
        <dbReference type="ARBA" id="ARBA00022989"/>
    </source>
</evidence>
<evidence type="ECO:0000256" key="2">
    <source>
        <dbReference type="ARBA" id="ARBA00004141"/>
    </source>
</evidence>
<dbReference type="InterPro" id="IPR044843">
    <property type="entry name" value="Trans_IPPS_bact-type"/>
</dbReference>
<dbReference type="GO" id="GO:0016872">
    <property type="term" value="F:intramolecular lyase activity"/>
    <property type="evidence" value="ECO:0007669"/>
    <property type="project" value="InterPro"/>
</dbReference>
<dbReference type="EMBL" id="LJZO01000019">
    <property type="protein sequence ID" value="ROV96705.1"/>
    <property type="molecule type" value="Genomic_DNA"/>
</dbReference>
<evidence type="ECO:0000256" key="7">
    <source>
        <dbReference type="ARBA" id="ARBA00012242"/>
    </source>
</evidence>
<evidence type="ECO:0000256" key="6">
    <source>
        <dbReference type="ARBA" id="ARBA00008406"/>
    </source>
</evidence>
<dbReference type="STRING" id="252740.A0A423W047"/>
<evidence type="ECO:0000313" key="22">
    <source>
        <dbReference type="Proteomes" id="UP000284375"/>
    </source>
</evidence>
<dbReference type="InterPro" id="IPR017825">
    <property type="entry name" value="Lycopene_cyclase_dom"/>
</dbReference>
<feature type="transmembrane region" description="Helical" evidence="19">
    <location>
        <begin position="36"/>
        <end position="55"/>
    </location>
</feature>
<keyword evidence="15" id="KW-0413">Isomerase</keyword>
<comment type="subcellular location">
    <subcellularLocation>
        <location evidence="2">Membrane</location>
        <topology evidence="2">Multi-pass membrane protein</topology>
    </subcellularLocation>
</comment>
<dbReference type="NCBIfam" id="TIGR03462">
    <property type="entry name" value="CarR_dom_SF"/>
    <property type="match status" value="2"/>
</dbReference>
<keyword evidence="16" id="KW-0511">Multifunctional enzyme</keyword>
<dbReference type="Pfam" id="PF00494">
    <property type="entry name" value="SQS_PSY"/>
    <property type="match status" value="1"/>
</dbReference>